<keyword evidence="2" id="KW-0808">Transferase</keyword>
<keyword evidence="5" id="KW-1185">Reference proteome</keyword>
<dbReference type="SUPFAM" id="SSF51445">
    <property type="entry name" value="(Trans)glycosidases"/>
    <property type="match status" value="1"/>
</dbReference>
<evidence type="ECO:0000313" key="4">
    <source>
        <dbReference type="EMBL" id="MDT0618172.1"/>
    </source>
</evidence>
<feature type="domain" description="Glycosyl hydrolase family 13 catalytic" evidence="3">
    <location>
        <begin position="78"/>
        <end position="411"/>
    </location>
</feature>
<evidence type="ECO:0000313" key="5">
    <source>
        <dbReference type="Proteomes" id="UP001259982"/>
    </source>
</evidence>
<reference evidence="4 5" key="1">
    <citation type="submission" date="2023-09" db="EMBL/GenBank/DDBJ databases">
        <authorList>
            <person name="Rey-Velasco X."/>
        </authorList>
    </citation>
    <scope>NUCLEOTIDE SEQUENCE [LARGE SCALE GENOMIC DNA]</scope>
    <source>
        <strain evidence="4 5">P385</strain>
    </source>
</reference>
<dbReference type="Proteomes" id="UP001259982">
    <property type="component" value="Unassembled WGS sequence"/>
</dbReference>
<sequence>MPPTTEMPPRPDTATLLDWLTPLYGGRGAALIMDRASASAQKHGLPAGDAGPGRPVDQSLAVLITYGDMVQAPGEVPLATLRRFLRERVPDVLPAVHVLPFYPYSSDDGFAVIDYRAVDRNLGDWSDVRALAAERELMFDLVLNHISRGSQWFANYLADADPGRDYFIEVDPATDLRAVVRPRSTPLLAEVPTARGTRHLWATFSEDQIDLDFANPAVLAEFVDIIFGYVAAGARLLRLDAVAFLWKRIGTPCIHLPETHRVIKFLRALLAGYAPQVLLVTETNVPHRENISYLTDGDEAHLAYQFALPPLLLHTLLTGDGAALREWAASLPALPPGCHFFNFTASHDGIGVRAVENILDDAQRDALVATVRERGGFVSTRAGNDGVHHPYELNIAYVSALAGDDGHAAARFLCSQAVALSLRGVPGVYFHSLVGTPNDRRGVEASGRYRSINRRRWDHAELAAKLDGEGEPARIFRGMRHLLDTRAAQPAFHPDAAQRIVDLGDHLFVVERQSLDGRQTLLAVHNLTDREVRLSTSVLPEANRWWDLVAGRSMPATIREVALAPYQVAWFSN</sequence>
<dbReference type="Gene3D" id="3.20.20.80">
    <property type="entry name" value="Glycosidases"/>
    <property type="match status" value="1"/>
</dbReference>
<dbReference type="InterPro" id="IPR033746">
    <property type="entry name" value="GGa_phosphorylase"/>
</dbReference>
<dbReference type="Pfam" id="PF00128">
    <property type="entry name" value="Alpha-amylase"/>
    <property type="match status" value="1"/>
</dbReference>
<dbReference type="RefSeq" id="WP_311658251.1">
    <property type="nucleotide sequence ID" value="NZ_JAVRHY010000005.1"/>
</dbReference>
<dbReference type="Gene3D" id="3.90.400.10">
    <property type="entry name" value="Oligo-1,6-glucosidase, Domain 2"/>
    <property type="match status" value="1"/>
</dbReference>
<gene>
    <name evidence="4" type="ORF">RM531_06775</name>
</gene>
<dbReference type="InterPro" id="IPR013780">
    <property type="entry name" value="Glyco_hydro_b"/>
</dbReference>
<dbReference type="InterPro" id="IPR017853">
    <property type="entry name" value="GH"/>
</dbReference>
<dbReference type="CDD" id="cd11356">
    <property type="entry name" value="AmyAc_Sucrose_phosphorylase-like_1"/>
    <property type="match status" value="1"/>
</dbReference>
<name>A0ABU3B6U4_9GAMM</name>
<accession>A0ABU3B6U4</accession>
<evidence type="ECO:0000259" key="3">
    <source>
        <dbReference type="SMART" id="SM00642"/>
    </source>
</evidence>
<dbReference type="Gene3D" id="2.60.40.1180">
    <property type="entry name" value="Golgi alpha-mannosidase II"/>
    <property type="match status" value="1"/>
</dbReference>
<keyword evidence="1" id="KW-0328">Glycosyltransferase</keyword>
<dbReference type="PIRSF" id="PIRSF003059">
    <property type="entry name" value="Sucrose_phosphorylase"/>
    <property type="match status" value="1"/>
</dbReference>
<dbReference type="PANTHER" id="PTHR38784">
    <property type="entry name" value="SUCROSE PHOSPHORYLASE"/>
    <property type="match status" value="1"/>
</dbReference>
<comment type="caution">
    <text evidence="4">The sequence shown here is derived from an EMBL/GenBank/DDBJ whole genome shotgun (WGS) entry which is preliminary data.</text>
</comment>
<dbReference type="InterPro" id="IPR016377">
    <property type="entry name" value="Sucrose_GGa_phosphorylase-rel"/>
</dbReference>
<dbReference type="InterPro" id="IPR006047">
    <property type="entry name" value="GH13_cat_dom"/>
</dbReference>
<protein>
    <submittedName>
        <fullName evidence="4">Sugar phosphorylase</fullName>
    </submittedName>
</protein>
<proteinExistence type="predicted"/>
<organism evidence="4 5">
    <name type="scientific">Spectribacter acetivorans</name>
    <dbReference type="NCBI Taxonomy" id="3075603"/>
    <lineage>
        <taxon>Bacteria</taxon>
        <taxon>Pseudomonadati</taxon>
        <taxon>Pseudomonadota</taxon>
        <taxon>Gammaproteobacteria</taxon>
        <taxon>Salinisphaerales</taxon>
        <taxon>Salinisphaeraceae</taxon>
        <taxon>Spectribacter</taxon>
    </lineage>
</organism>
<dbReference type="PANTHER" id="PTHR38784:SF1">
    <property type="entry name" value="SUCROSE PHOSPHORYLASE"/>
    <property type="match status" value="1"/>
</dbReference>
<evidence type="ECO:0000256" key="2">
    <source>
        <dbReference type="ARBA" id="ARBA00022679"/>
    </source>
</evidence>
<dbReference type="EMBL" id="JAVRHY010000005">
    <property type="protein sequence ID" value="MDT0618172.1"/>
    <property type="molecule type" value="Genomic_DNA"/>
</dbReference>
<dbReference type="InterPro" id="IPR045857">
    <property type="entry name" value="O16G_dom_2"/>
</dbReference>
<evidence type="ECO:0000256" key="1">
    <source>
        <dbReference type="ARBA" id="ARBA00022676"/>
    </source>
</evidence>
<dbReference type="SMART" id="SM00642">
    <property type="entry name" value="Aamy"/>
    <property type="match status" value="1"/>
</dbReference>